<proteinExistence type="predicted"/>
<name>A0AAV3Z584_9GAST</name>
<dbReference type="Proteomes" id="UP000735302">
    <property type="component" value="Unassembled WGS sequence"/>
</dbReference>
<comment type="caution">
    <text evidence="2">The sequence shown here is derived from an EMBL/GenBank/DDBJ whole genome shotgun (WGS) entry which is preliminary data.</text>
</comment>
<reference evidence="2 3" key="1">
    <citation type="journal article" date="2021" name="Elife">
        <title>Chloroplast acquisition without the gene transfer in kleptoplastic sea slugs, Plakobranchus ocellatus.</title>
        <authorList>
            <person name="Maeda T."/>
            <person name="Takahashi S."/>
            <person name="Yoshida T."/>
            <person name="Shimamura S."/>
            <person name="Takaki Y."/>
            <person name="Nagai Y."/>
            <person name="Toyoda A."/>
            <person name="Suzuki Y."/>
            <person name="Arimoto A."/>
            <person name="Ishii H."/>
            <person name="Satoh N."/>
            <person name="Nishiyama T."/>
            <person name="Hasebe M."/>
            <person name="Maruyama T."/>
            <person name="Minagawa J."/>
            <person name="Obokata J."/>
            <person name="Shigenobu S."/>
        </authorList>
    </citation>
    <scope>NUCLEOTIDE SEQUENCE [LARGE SCALE GENOMIC DNA]</scope>
</reference>
<dbReference type="AlphaFoldDB" id="A0AAV3Z584"/>
<dbReference type="InterPro" id="IPR049012">
    <property type="entry name" value="Mutator_transp_dom"/>
</dbReference>
<gene>
    <name evidence="2" type="ORF">PoB_001626100</name>
</gene>
<organism evidence="2 3">
    <name type="scientific">Plakobranchus ocellatus</name>
    <dbReference type="NCBI Taxonomy" id="259542"/>
    <lineage>
        <taxon>Eukaryota</taxon>
        <taxon>Metazoa</taxon>
        <taxon>Spiralia</taxon>
        <taxon>Lophotrochozoa</taxon>
        <taxon>Mollusca</taxon>
        <taxon>Gastropoda</taxon>
        <taxon>Heterobranchia</taxon>
        <taxon>Euthyneura</taxon>
        <taxon>Panpulmonata</taxon>
        <taxon>Sacoglossa</taxon>
        <taxon>Placobranchoidea</taxon>
        <taxon>Plakobranchidae</taxon>
        <taxon>Plakobranchus</taxon>
    </lineage>
</organism>
<evidence type="ECO:0000313" key="2">
    <source>
        <dbReference type="EMBL" id="GFN89755.1"/>
    </source>
</evidence>
<evidence type="ECO:0000259" key="1">
    <source>
        <dbReference type="Pfam" id="PF20700"/>
    </source>
</evidence>
<keyword evidence="3" id="KW-1185">Reference proteome</keyword>
<dbReference type="Pfam" id="PF20700">
    <property type="entry name" value="Mutator"/>
    <property type="match status" value="1"/>
</dbReference>
<evidence type="ECO:0000313" key="3">
    <source>
        <dbReference type="Proteomes" id="UP000735302"/>
    </source>
</evidence>
<protein>
    <recommendedName>
        <fullName evidence="1">Mutator-like transposase domain-containing protein</fullName>
    </recommendedName>
</protein>
<accession>A0AAV3Z584</accession>
<dbReference type="EMBL" id="BLXT01001947">
    <property type="protein sequence ID" value="GFN89755.1"/>
    <property type="molecule type" value="Genomic_DNA"/>
</dbReference>
<sequence length="220" mass="24875">MYDKTYRIHFTAISDRTAAVKHNLLTQTRQKVTEYYRREEPNAFGADGILNVRVSYDGTWAKRGHTSKIRAGAVIEIMTGFVTDFHAMSLYCQLCASVGEHLRQQNKTSYEEWRESHRTSSRCTCNYQGSSGGMEVCGALTIWNRSMDRGMRYTTFVGDGDSKTFSALVAAKPYEIVTAEKEESVNHVSKRLNTALRNLVSTMGKQNITLEATKKAAYLR</sequence>
<feature type="domain" description="Mutator-like transposase" evidence="1">
    <location>
        <begin position="4"/>
        <end position="207"/>
    </location>
</feature>